<evidence type="ECO:0008006" key="4">
    <source>
        <dbReference type="Google" id="ProtNLM"/>
    </source>
</evidence>
<accession>A0ABY9QJU9</accession>
<sequence length="590" mass="65610">MSEVISFTNRNTLLDNQIIEQAAAITAVEPLQLPAGDASLVTSFKHKIEGNYEIARAKTDTDHAIELLYIAYNTTPQEQGAIRVRIANIMNRLISAQQQSELTIKDAVREARSIGTRLQRELPIWLDVKASGEDEEIRQFVSTELLKLAREIVTKAEGVRNSLGVIVDTYEQILGEIEEVMASSEMALSDSLEADLQIKAEIAEADIRRKVLDGLVADLQGQIERFEQQALAYGQQAKSAEQKAFWAGVFKSFTQVLSAVLPLAALGATGGGAALLGAASVGVMAGQNKGEVDPAKLVEKANLESLRIRQQQIVADQEREIADLERKRDEATSELVRDQMDEALVGEHAELDEKKAKLAGIEAQLSELLRTLEHFAGEVSQQLREQAGSLRALERQMLDKVEEYENVRREQAAELIRITLLLDGQRNEQQSIVLAVKSLNLSVSALKRSKEIVVEIAFFFKSFSDFLQLIIDDALERVEAYEDAGERESLRRFYLEQLLASTDHFFVTQAAQWLAVGAVSEEFVQVFNDGWSKLNTLSGTYITGDELEAYLEQASLQLKAIAADREADSRQRLASLDDYREELDRRAAEG</sequence>
<evidence type="ECO:0000313" key="2">
    <source>
        <dbReference type="EMBL" id="WMW03936.1"/>
    </source>
</evidence>
<feature type="coiled-coil region" evidence="1">
    <location>
        <begin position="307"/>
        <end position="410"/>
    </location>
</feature>
<dbReference type="Proteomes" id="UP001183127">
    <property type="component" value="Chromosome"/>
</dbReference>
<organism evidence="2 3">
    <name type="scientific">Pseudomonas entomophila</name>
    <dbReference type="NCBI Taxonomy" id="312306"/>
    <lineage>
        <taxon>Bacteria</taxon>
        <taxon>Pseudomonadati</taxon>
        <taxon>Pseudomonadota</taxon>
        <taxon>Gammaproteobacteria</taxon>
        <taxon>Pseudomonadales</taxon>
        <taxon>Pseudomonadaceae</taxon>
        <taxon>Pseudomonas</taxon>
    </lineage>
</organism>
<protein>
    <recommendedName>
        <fullName evidence="4">Tyrosyl-tRNA deacylase</fullName>
    </recommendedName>
</protein>
<dbReference type="RefSeq" id="WP_011533692.1">
    <property type="nucleotide sequence ID" value="NZ_CP132921.1"/>
</dbReference>
<feature type="coiled-coil region" evidence="1">
    <location>
        <begin position="209"/>
        <end position="243"/>
    </location>
</feature>
<dbReference type="GeneID" id="32805663"/>
<keyword evidence="1" id="KW-0175">Coiled coil</keyword>
<reference evidence="2 3" key="1">
    <citation type="submission" date="2023-08" db="EMBL/GenBank/DDBJ databases">
        <title>Complete Genome Sequence of Pseudomonas entomophila TVIN A01.</title>
        <authorList>
            <person name="Shelke T."/>
            <person name="Mahar N.S."/>
            <person name="Gupta I."/>
            <person name="Gupta V."/>
        </authorList>
    </citation>
    <scope>NUCLEOTIDE SEQUENCE [LARGE SCALE GENOMIC DNA]</scope>
    <source>
        <strain evidence="2 3">TVIN-A01</strain>
    </source>
</reference>
<evidence type="ECO:0000256" key="1">
    <source>
        <dbReference type="SAM" id="Coils"/>
    </source>
</evidence>
<gene>
    <name evidence="2" type="ORF">RAH46_16530</name>
</gene>
<name>A0ABY9QJU9_9PSED</name>
<keyword evidence="3" id="KW-1185">Reference proteome</keyword>
<dbReference type="EMBL" id="CP132921">
    <property type="protein sequence ID" value="WMW03936.1"/>
    <property type="molecule type" value="Genomic_DNA"/>
</dbReference>
<evidence type="ECO:0000313" key="3">
    <source>
        <dbReference type="Proteomes" id="UP001183127"/>
    </source>
</evidence>
<proteinExistence type="predicted"/>